<feature type="domain" description="Thioredoxin" evidence="1">
    <location>
        <begin position="325"/>
        <end position="463"/>
    </location>
</feature>
<keyword evidence="3" id="KW-1185">Reference proteome</keyword>
<gene>
    <name evidence="2" type="ORF">HC175_00680</name>
</gene>
<dbReference type="Gene3D" id="3.40.30.10">
    <property type="entry name" value="Glutaredoxin"/>
    <property type="match status" value="1"/>
</dbReference>
<dbReference type="InterPro" id="IPR013766">
    <property type="entry name" value="Thioredoxin_domain"/>
</dbReference>
<comment type="caution">
    <text evidence="2">The sequence shown here is derived from an EMBL/GenBank/DDBJ whole genome shotgun (WGS) entry which is preliminary data.</text>
</comment>
<dbReference type="SUPFAM" id="SSF52833">
    <property type="entry name" value="Thioredoxin-like"/>
    <property type="match status" value="1"/>
</dbReference>
<dbReference type="InterPro" id="IPR036249">
    <property type="entry name" value="Thioredoxin-like_sf"/>
</dbReference>
<reference evidence="2 3" key="1">
    <citation type="submission" date="2020-03" db="EMBL/GenBank/DDBJ databases">
        <title>Salinimicrobium sp. nov, isolated from SCS.</title>
        <authorList>
            <person name="Cao W.R."/>
        </authorList>
    </citation>
    <scope>NUCLEOTIDE SEQUENCE [LARGE SCALE GENOMIC DNA]</scope>
    <source>
        <strain evidence="3">J15B91</strain>
    </source>
</reference>
<dbReference type="RefSeq" id="WP_168136597.1">
    <property type="nucleotide sequence ID" value="NZ_JAAVJR010000001.1"/>
</dbReference>
<sequence length="463" mass="53554">MLIVLFQGCGHTSDNLQKSTYIGGEIINPTTDHVLIRRRGKLLDTVFLDEDNRFSYKIDSAEHGLYLIQHKPETQNLYVAPGDSLLLRVNTLAFDESIHFSGKGNAENNFMSEMFLLDEANSKLLLSFDDYPPAEFQKIADSIHQERLNELQKIAKKKKFSNDFVALAKDVIKYENFDLKERYTYLVTKYFKEYAKQFPENFHDYRKTADFNSEALQCSPGYKRFLENYLINYSLSWCATSGLDSADCSSLTDVENVMARIRKAGELVQLSSLRQSLLKKIAVRGVVMAESRDHIIAIINELRNQKLPEEDIDEMRQLGTIQLAYLPGTSVANVRLLNLEGEFVKINDVLEKPTVIFLWSVYKTGHLEEHKLINQFRKKYPDVDFIGINLDIKEEPAWRVAVRNNNYNTNFEYQLAPTRINKKFFEYYLDKMLFLDPSGEVVNGDTYLTSPRFETTILELLNQ</sequence>
<protein>
    <recommendedName>
        <fullName evidence="1">Thioredoxin domain-containing protein</fullName>
    </recommendedName>
</protein>
<dbReference type="Proteomes" id="UP000703674">
    <property type="component" value="Unassembled WGS sequence"/>
</dbReference>
<organism evidence="2 3">
    <name type="scientific">Salinimicrobium oceani</name>
    <dbReference type="NCBI Taxonomy" id="2722702"/>
    <lineage>
        <taxon>Bacteria</taxon>
        <taxon>Pseudomonadati</taxon>
        <taxon>Bacteroidota</taxon>
        <taxon>Flavobacteriia</taxon>
        <taxon>Flavobacteriales</taxon>
        <taxon>Flavobacteriaceae</taxon>
        <taxon>Salinimicrobium</taxon>
    </lineage>
</organism>
<evidence type="ECO:0000313" key="3">
    <source>
        <dbReference type="Proteomes" id="UP000703674"/>
    </source>
</evidence>
<proteinExistence type="predicted"/>
<accession>A0ABX1CUI3</accession>
<evidence type="ECO:0000259" key="1">
    <source>
        <dbReference type="PROSITE" id="PS51352"/>
    </source>
</evidence>
<dbReference type="EMBL" id="JAAVJR010000001">
    <property type="protein sequence ID" value="NJW51427.1"/>
    <property type="molecule type" value="Genomic_DNA"/>
</dbReference>
<name>A0ABX1CUI3_9FLAO</name>
<evidence type="ECO:0000313" key="2">
    <source>
        <dbReference type="EMBL" id="NJW51427.1"/>
    </source>
</evidence>
<dbReference type="PROSITE" id="PS51352">
    <property type="entry name" value="THIOREDOXIN_2"/>
    <property type="match status" value="1"/>
</dbReference>